<dbReference type="PANTHER" id="PTHR39181">
    <property type="entry name" value="TYROSINE-PROTEIN PHOSPHATASE YWQE"/>
    <property type="match status" value="1"/>
</dbReference>
<dbReference type="PANTHER" id="PTHR39181:SF1">
    <property type="entry name" value="TYROSINE-PROTEIN PHOSPHATASE YWQE"/>
    <property type="match status" value="1"/>
</dbReference>
<keyword evidence="3 5" id="KW-0904">Protein phosphatase</keyword>
<dbReference type="Gene3D" id="3.20.20.140">
    <property type="entry name" value="Metal-dependent hydrolases"/>
    <property type="match status" value="1"/>
</dbReference>
<dbReference type="GO" id="GO:0030145">
    <property type="term" value="F:manganese ion binding"/>
    <property type="evidence" value="ECO:0007669"/>
    <property type="project" value="UniProtKB-UniRule"/>
</dbReference>
<organism evidence="6 7">
    <name type="scientific">Peribacillus deserti</name>
    <dbReference type="NCBI Taxonomy" id="673318"/>
    <lineage>
        <taxon>Bacteria</taxon>
        <taxon>Bacillati</taxon>
        <taxon>Bacillota</taxon>
        <taxon>Bacilli</taxon>
        <taxon>Bacillales</taxon>
        <taxon>Bacillaceae</taxon>
        <taxon>Peribacillus</taxon>
    </lineage>
</organism>
<evidence type="ECO:0000256" key="5">
    <source>
        <dbReference type="PIRNR" id="PIRNR016557"/>
    </source>
</evidence>
<dbReference type="InterPro" id="IPR016667">
    <property type="entry name" value="Caps_polysacc_synth_CpsB/CapC"/>
</dbReference>
<dbReference type="EC" id="3.1.3.48" evidence="5"/>
<evidence type="ECO:0000256" key="1">
    <source>
        <dbReference type="ARBA" id="ARBA00005750"/>
    </source>
</evidence>
<dbReference type="OrthoDB" id="9788539at2"/>
<sequence length="256" mass="28875">MIDLHSHILPGVDDGANSIEESLELARLAVKEGIQTLYATPHHKNGSYVNERKSILKASESLNKVMQDEKIPLKIMPGQEVRIYGEIAEDVEKAELLLIGTQHGQYLLVELPSGHVPRYTERVLFDIQLLGITPIIVHPERNAEIIERPDILFNLVDKGALTQVTASSVTGYFGKKIKKFSHDLISANLTHFIASDAHNTKSRSFNMIQTYDEIEKEYGIDMIYLFKENAEAVLLGDSVYKEMPQKIKTKKFLGIF</sequence>
<dbReference type="InterPro" id="IPR016195">
    <property type="entry name" value="Pol/histidinol_Pase-like"/>
</dbReference>
<gene>
    <name evidence="6" type="ORF">CUU66_01045</name>
</gene>
<protein>
    <recommendedName>
        <fullName evidence="5">Tyrosine-protein phosphatase</fullName>
        <ecNumber evidence="5">3.1.3.48</ecNumber>
    </recommendedName>
</protein>
<proteinExistence type="inferred from homology"/>
<keyword evidence="2 5" id="KW-0378">Hydrolase</keyword>
<evidence type="ECO:0000256" key="2">
    <source>
        <dbReference type="ARBA" id="ARBA00022801"/>
    </source>
</evidence>
<keyword evidence="7" id="KW-1185">Reference proteome</keyword>
<evidence type="ECO:0000256" key="3">
    <source>
        <dbReference type="ARBA" id="ARBA00022912"/>
    </source>
</evidence>
<dbReference type="GO" id="GO:0004725">
    <property type="term" value="F:protein tyrosine phosphatase activity"/>
    <property type="evidence" value="ECO:0007669"/>
    <property type="project" value="UniProtKB-UniRule"/>
</dbReference>
<evidence type="ECO:0000313" key="6">
    <source>
        <dbReference type="EMBL" id="PLT31778.1"/>
    </source>
</evidence>
<dbReference type="Pfam" id="PF19567">
    <property type="entry name" value="CpsB_CapC"/>
    <property type="match status" value="1"/>
</dbReference>
<accession>A0A2N5MBQ7</accession>
<evidence type="ECO:0000313" key="7">
    <source>
        <dbReference type="Proteomes" id="UP000234748"/>
    </source>
</evidence>
<evidence type="ECO:0000256" key="4">
    <source>
        <dbReference type="ARBA" id="ARBA00051722"/>
    </source>
</evidence>
<comment type="catalytic activity">
    <reaction evidence="4 5">
        <text>O-phospho-L-tyrosyl-[protein] + H2O = L-tyrosyl-[protein] + phosphate</text>
        <dbReference type="Rhea" id="RHEA:10684"/>
        <dbReference type="Rhea" id="RHEA-COMP:10136"/>
        <dbReference type="Rhea" id="RHEA-COMP:20101"/>
        <dbReference type="ChEBI" id="CHEBI:15377"/>
        <dbReference type="ChEBI" id="CHEBI:43474"/>
        <dbReference type="ChEBI" id="CHEBI:46858"/>
        <dbReference type="ChEBI" id="CHEBI:61978"/>
        <dbReference type="EC" id="3.1.3.48"/>
    </reaction>
</comment>
<dbReference type="AlphaFoldDB" id="A0A2N5MBQ7"/>
<comment type="similarity">
    <text evidence="1 5">Belongs to the metallo-dependent hydrolases superfamily. CpsB/CapC family.</text>
</comment>
<comment type="caution">
    <text evidence="6">The sequence shown here is derived from an EMBL/GenBank/DDBJ whole genome shotgun (WGS) entry which is preliminary data.</text>
</comment>
<dbReference type="RefSeq" id="WP_101639826.1">
    <property type="nucleotide sequence ID" value="NZ_PGUY01000002.1"/>
</dbReference>
<dbReference type="Proteomes" id="UP000234748">
    <property type="component" value="Unassembled WGS sequence"/>
</dbReference>
<dbReference type="SUPFAM" id="SSF89550">
    <property type="entry name" value="PHP domain-like"/>
    <property type="match status" value="1"/>
</dbReference>
<dbReference type="PIRSF" id="PIRSF016557">
    <property type="entry name" value="Caps_synth_CpsB"/>
    <property type="match status" value="1"/>
</dbReference>
<name>A0A2N5MBQ7_9BACI</name>
<reference evidence="6 7" key="1">
    <citation type="submission" date="2017-11" db="EMBL/GenBank/DDBJ databases">
        <title>Comparitive Functional Genomics of Dry Heat Resistant strains isolated from the Viking Spacecraft.</title>
        <authorList>
            <person name="Seuylemezian A."/>
            <person name="Cooper K."/>
            <person name="Vaishampayan P."/>
        </authorList>
    </citation>
    <scope>NUCLEOTIDE SEQUENCE [LARGE SCALE GENOMIC DNA]</scope>
    <source>
        <strain evidence="6 7">V1-29</strain>
    </source>
</reference>
<dbReference type="EMBL" id="PGUY01000002">
    <property type="protein sequence ID" value="PLT31778.1"/>
    <property type="molecule type" value="Genomic_DNA"/>
</dbReference>